<sequence>MPGTDEHDHLTSCAGARAAAGPPYADCLQCGRPTEYPVDRPGIVLCPVCEWQEAQRSACSG</sequence>
<organism evidence="1 2">
    <name type="scientific">Streptomyces inhibens</name>
    <dbReference type="NCBI Taxonomy" id="2293571"/>
    <lineage>
        <taxon>Bacteria</taxon>
        <taxon>Bacillati</taxon>
        <taxon>Actinomycetota</taxon>
        <taxon>Actinomycetes</taxon>
        <taxon>Kitasatosporales</taxon>
        <taxon>Streptomycetaceae</taxon>
        <taxon>Streptomyces</taxon>
    </lineage>
</organism>
<name>A0A371Q7Q0_STRIH</name>
<reference evidence="1 2" key="1">
    <citation type="submission" date="2018-08" db="EMBL/GenBank/DDBJ databases">
        <title>Streptomyces NEAU-D10 sp. nov., a novel Actinomycete isolated from soil.</title>
        <authorList>
            <person name="Jin L."/>
        </authorList>
    </citation>
    <scope>NUCLEOTIDE SEQUENCE [LARGE SCALE GENOMIC DNA]</scope>
    <source>
        <strain evidence="1 2">NEAU-D10</strain>
    </source>
</reference>
<gene>
    <name evidence="1" type="ORF">DY245_08295</name>
</gene>
<comment type="caution">
    <text evidence="1">The sequence shown here is derived from an EMBL/GenBank/DDBJ whole genome shotgun (WGS) entry which is preliminary data.</text>
</comment>
<evidence type="ECO:0000313" key="1">
    <source>
        <dbReference type="EMBL" id="REK90737.1"/>
    </source>
</evidence>
<evidence type="ECO:0000313" key="2">
    <source>
        <dbReference type="Proteomes" id="UP000262477"/>
    </source>
</evidence>
<dbReference type="Proteomes" id="UP000262477">
    <property type="component" value="Unassembled WGS sequence"/>
</dbReference>
<dbReference type="OrthoDB" id="3855639at2"/>
<dbReference type="EMBL" id="QUAC01000057">
    <property type="protein sequence ID" value="REK90737.1"/>
    <property type="molecule type" value="Genomic_DNA"/>
</dbReference>
<proteinExistence type="predicted"/>
<dbReference type="RefSeq" id="WP_128505099.1">
    <property type="nucleotide sequence ID" value="NZ_QUAC01000057.1"/>
</dbReference>
<accession>A0A371Q7Q0</accession>
<keyword evidence="2" id="KW-1185">Reference proteome</keyword>
<dbReference type="AlphaFoldDB" id="A0A371Q7Q0"/>
<protein>
    <submittedName>
        <fullName evidence="1">Uncharacterized protein</fullName>
    </submittedName>
</protein>